<proteinExistence type="predicted"/>
<sequence length="242" mass="25840">MTKTSTPEVRAHTGPDRGGRRPGRRGLVEETTAARLGALRARLEAGTSGGRATAARLRRAVARPAGSVPEVWEITMADLPPELVGRGDDPSAAETAVHVALCLYAVHQQSAVAPMHRRGVGFGEAVRDLAYRSGADLTTSPVIRRFTALVTADSVEEMVWHLRGLVTQMRAAGVPLDYARLAGDLYDVHDHDRRDAVRRAWGRGLYTYRPATDTATDTALDTAPDTATGVTVPGTDPTTTPA</sequence>
<organism evidence="2 3">
    <name type="scientific">Corynebacterium bovis DSM 20582 = CIP 54.80</name>
    <dbReference type="NCBI Taxonomy" id="927655"/>
    <lineage>
        <taxon>Bacteria</taxon>
        <taxon>Bacillati</taxon>
        <taxon>Actinomycetota</taxon>
        <taxon>Actinomycetes</taxon>
        <taxon>Mycobacteriales</taxon>
        <taxon>Corynebacteriaceae</taxon>
        <taxon>Corynebacterium</taxon>
    </lineage>
</organism>
<reference evidence="2" key="1">
    <citation type="submission" date="2020-08" db="EMBL/GenBank/DDBJ databases">
        <title>Sequencing the genomes of 1000 actinobacteria strains.</title>
        <authorList>
            <person name="Klenk H.-P."/>
        </authorList>
    </citation>
    <scope>NUCLEOTIDE SEQUENCE</scope>
    <source>
        <strain evidence="2">DSM 20582</strain>
    </source>
</reference>
<accession>A0A8I0CN20</accession>
<feature type="compositionally biased region" description="Basic and acidic residues" evidence="1">
    <location>
        <begin position="9"/>
        <end position="19"/>
    </location>
</feature>
<evidence type="ECO:0000313" key="2">
    <source>
        <dbReference type="EMBL" id="MBB3114975.1"/>
    </source>
</evidence>
<comment type="caution">
    <text evidence="2">The sequence shown here is derived from an EMBL/GenBank/DDBJ whole genome shotgun (WGS) entry which is preliminary data.</text>
</comment>
<dbReference type="Pfam" id="PF09485">
    <property type="entry name" value="CRISPR_Cse2"/>
    <property type="match status" value="1"/>
</dbReference>
<evidence type="ECO:0000313" key="3">
    <source>
        <dbReference type="Proteomes" id="UP000612712"/>
    </source>
</evidence>
<dbReference type="RefSeq" id="WP_125186066.1">
    <property type="nucleotide sequence ID" value="NZ_CP047187.1"/>
</dbReference>
<dbReference type="AlphaFoldDB" id="A0A8I0CN20"/>
<dbReference type="Proteomes" id="UP000612712">
    <property type="component" value="Unassembled WGS sequence"/>
</dbReference>
<gene>
    <name evidence="2" type="ORF">FHU32_000163</name>
</gene>
<dbReference type="InterPro" id="IPR038287">
    <property type="entry name" value="Cse2_sf"/>
</dbReference>
<name>A0A8I0CN20_9CORY</name>
<protein>
    <submittedName>
        <fullName evidence="2">CRISPR system Cascade subunit CasB</fullName>
    </submittedName>
</protein>
<dbReference type="GeneID" id="60808538"/>
<feature type="region of interest" description="Disordered" evidence="1">
    <location>
        <begin position="1"/>
        <end position="27"/>
    </location>
</feature>
<dbReference type="EMBL" id="JACHWT010000001">
    <property type="protein sequence ID" value="MBB3114975.1"/>
    <property type="molecule type" value="Genomic_DNA"/>
</dbReference>
<dbReference type="Gene3D" id="1.10.520.40">
    <property type="entry name" value="CRISPR-associated protein Cse2"/>
    <property type="match status" value="1"/>
</dbReference>
<dbReference type="NCBIfam" id="TIGR02548">
    <property type="entry name" value="casB_cse2"/>
    <property type="match status" value="1"/>
</dbReference>
<dbReference type="InterPro" id="IPR013382">
    <property type="entry name" value="CRISPR-assoc_prot_Cse2"/>
</dbReference>
<feature type="region of interest" description="Disordered" evidence="1">
    <location>
        <begin position="216"/>
        <end position="242"/>
    </location>
</feature>
<evidence type="ECO:0000256" key="1">
    <source>
        <dbReference type="SAM" id="MobiDB-lite"/>
    </source>
</evidence>
<dbReference type="CDD" id="cd09731">
    <property type="entry name" value="Cse2_I-E"/>
    <property type="match status" value="1"/>
</dbReference>